<evidence type="ECO:0000313" key="3">
    <source>
        <dbReference type="Proteomes" id="UP001196413"/>
    </source>
</evidence>
<protein>
    <submittedName>
        <fullName evidence="2">Uncharacterized protein</fullName>
    </submittedName>
</protein>
<name>A0AAD5QY06_PARTN</name>
<proteinExistence type="predicted"/>
<evidence type="ECO:0000256" key="1">
    <source>
        <dbReference type="SAM" id="MobiDB-lite"/>
    </source>
</evidence>
<keyword evidence="3" id="KW-1185">Reference proteome</keyword>
<comment type="caution">
    <text evidence="2">The sequence shown here is derived from an EMBL/GenBank/DDBJ whole genome shotgun (WGS) entry which is preliminary data.</text>
</comment>
<feature type="region of interest" description="Disordered" evidence="1">
    <location>
        <begin position="15"/>
        <end position="36"/>
    </location>
</feature>
<sequence>MLALRCGIRLKRVSRQNHPLTSKGRHVPAEGMHESGERGGEYLWEAEDDQNLADTILYSKVPASLKPEKILP</sequence>
<dbReference type="EMBL" id="JAHQIW010005400">
    <property type="protein sequence ID" value="KAJ1365926.1"/>
    <property type="molecule type" value="Genomic_DNA"/>
</dbReference>
<dbReference type="AlphaFoldDB" id="A0AAD5QY06"/>
<reference evidence="2" key="1">
    <citation type="submission" date="2021-06" db="EMBL/GenBank/DDBJ databases">
        <title>Parelaphostrongylus tenuis whole genome reference sequence.</title>
        <authorList>
            <person name="Garwood T.J."/>
            <person name="Larsen P.A."/>
            <person name="Fountain-Jones N.M."/>
            <person name="Garbe J.R."/>
            <person name="Macchietto M.G."/>
            <person name="Kania S.A."/>
            <person name="Gerhold R.W."/>
            <person name="Richards J.E."/>
            <person name="Wolf T.M."/>
        </authorList>
    </citation>
    <scope>NUCLEOTIDE SEQUENCE</scope>
    <source>
        <strain evidence="2">MNPRO001-30</strain>
        <tissue evidence="2">Meninges</tissue>
    </source>
</reference>
<accession>A0AAD5QY06</accession>
<organism evidence="2 3">
    <name type="scientific">Parelaphostrongylus tenuis</name>
    <name type="common">Meningeal worm</name>
    <dbReference type="NCBI Taxonomy" id="148309"/>
    <lineage>
        <taxon>Eukaryota</taxon>
        <taxon>Metazoa</taxon>
        <taxon>Ecdysozoa</taxon>
        <taxon>Nematoda</taxon>
        <taxon>Chromadorea</taxon>
        <taxon>Rhabditida</taxon>
        <taxon>Rhabditina</taxon>
        <taxon>Rhabditomorpha</taxon>
        <taxon>Strongyloidea</taxon>
        <taxon>Metastrongylidae</taxon>
        <taxon>Parelaphostrongylus</taxon>
    </lineage>
</organism>
<feature type="compositionally biased region" description="Basic and acidic residues" evidence="1">
    <location>
        <begin position="27"/>
        <end position="36"/>
    </location>
</feature>
<dbReference type="Proteomes" id="UP001196413">
    <property type="component" value="Unassembled WGS sequence"/>
</dbReference>
<gene>
    <name evidence="2" type="ORF">KIN20_026409</name>
</gene>
<evidence type="ECO:0000313" key="2">
    <source>
        <dbReference type="EMBL" id="KAJ1365926.1"/>
    </source>
</evidence>